<dbReference type="Proteomes" id="UP001154282">
    <property type="component" value="Unassembled WGS sequence"/>
</dbReference>
<gene>
    <name evidence="1" type="ORF">LITE_LOCUS19202</name>
</gene>
<reference evidence="1" key="1">
    <citation type="submission" date="2022-08" db="EMBL/GenBank/DDBJ databases">
        <authorList>
            <person name="Gutierrez-Valencia J."/>
        </authorList>
    </citation>
    <scope>NUCLEOTIDE SEQUENCE</scope>
</reference>
<accession>A0AAV0KP49</accession>
<dbReference type="PANTHER" id="PTHR47723:SF13">
    <property type="entry name" value="PUTATIVE-RELATED"/>
    <property type="match status" value="1"/>
</dbReference>
<keyword evidence="2" id="KW-1185">Reference proteome</keyword>
<sequence>SLVRSESRRDVAVGWRPAPTGWLTVKSGDSLLRLSGSTVVGGALRDGHGCFLGDYSMNLGKCTITRVELWGALKGLELA</sequence>
<comment type="caution">
    <text evidence="1">The sequence shown here is derived from an EMBL/GenBank/DDBJ whole genome shotgun (WGS) entry which is preliminary data.</text>
</comment>
<evidence type="ECO:0000313" key="1">
    <source>
        <dbReference type="EMBL" id="CAI0422608.1"/>
    </source>
</evidence>
<proteinExistence type="predicted"/>
<dbReference type="InterPro" id="IPR053151">
    <property type="entry name" value="RNase_H-like"/>
</dbReference>
<dbReference type="PANTHER" id="PTHR47723">
    <property type="entry name" value="OS05G0353850 PROTEIN"/>
    <property type="match status" value="1"/>
</dbReference>
<name>A0AAV0KP49_9ROSI</name>
<organism evidence="1 2">
    <name type="scientific">Linum tenue</name>
    <dbReference type="NCBI Taxonomy" id="586396"/>
    <lineage>
        <taxon>Eukaryota</taxon>
        <taxon>Viridiplantae</taxon>
        <taxon>Streptophyta</taxon>
        <taxon>Embryophyta</taxon>
        <taxon>Tracheophyta</taxon>
        <taxon>Spermatophyta</taxon>
        <taxon>Magnoliopsida</taxon>
        <taxon>eudicotyledons</taxon>
        <taxon>Gunneridae</taxon>
        <taxon>Pentapetalae</taxon>
        <taxon>rosids</taxon>
        <taxon>fabids</taxon>
        <taxon>Malpighiales</taxon>
        <taxon>Linaceae</taxon>
        <taxon>Linum</taxon>
    </lineage>
</organism>
<dbReference type="EMBL" id="CAMGYJ010000005">
    <property type="protein sequence ID" value="CAI0422608.1"/>
    <property type="molecule type" value="Genomic_DNA"/>
</dbReference>
<evidence type="ECO:0000313" key="2">
    <source>
        <dbReference type="Proteomes" id="UP001154282"/>
    </source>
</evidence>
<feature type="non-terminal residue" evidence="1">
    <location>
        <position position="1"/>
    </location>
</feature>
<protein>
    <submittedName>
        <fullName evidence="1">Uncharacterized protein</fullName>
    </submittedName>
</protein>
<dbReference type="AlphaFoldDB" id="A0AAV0KP49"/>